<evidence type="ECO:0000313" key="3">
    <source>
        <dbReference type="EMBL" id="KAF0683707.1"/>
    </source>
</evidence>
<evidence type="ECO:0000313" key="5">
    <source>
        <dbReference type="Proteomes" id="UP000332933"/>
    </source>
</evidence>
<evidence type="ECO:0000313" key="4">
    <source>
        <dbReference type="EMBL" id="VFU00909.1"/>
    </source>
</evidence>
<dbReference type="InterPro" id="IPR032245">
    <property type="entry name" value="RMI2"/>
</dbReference>
<dbReference type="AlphaFoldDB" id="A0A485LPX0"/>
<dbReference type="Gene3D" id="2.40.50.140">
    <property type="entry name" value="Nucleic acid-binding proteins"/>
    <property type="match status" value="1"/>
</dbReference>
<reference evidence="4 5" key="1">
    <citation type="submission" date="2019-03" db="EMBL/GenBank/DDBJ databases">
        <authorList>
            <person name="Gaulin E."/>
            <person name="Dumas B."/>
        </authorList>
    </citation>
    <scope>NUCLEOTIDE SEQUENCE [LARGE SCALE GENOMIC DNA]</scope>
    <source>
        <strain evidence="4">CBS 568.67</strain>
    </source>
</reference>
<dbReference type="Proteomes" id="UP000332933">
    <property type="component" value="Unassembled WGS sequence"/>
</dbReference>
<dbReference type="OrthoDB" id="59690at2759"/>
<evidence type="ECO:0000256" key="1">
    <source>
        <dbReference type="SAM" id="MobiDB-lite"/>
    </source>
</evidence>
<dbReference type="Gene3D" id="2.60.200.20">
    <property type="match status" value="1"/>
</dbReference>
<dbReference type="InterPro" id="IPR008984">
    <property type="entry name" value="SMAD_FHA_dom_sf"/>
</dbReference>
<evidence type="ECO:0000259" key="2">
    <source>
        <dbReference type="PROSITE" id="PS50006"/>
    </source>
</evidence>
<feature type="domain" description="FHA" evidence="2">
    <location>
        <begin position="517"/>
        <end position="572"/>
    </location>
</feature>
<dbReference type="InterPro" id="IPR000253">
    <property type="entry name" value="FHA_dom"/>
</dbReference>
<dbReference type="EMBL" id="VJMH01007383">
    <property type="protein sequence ID" value="KAF0683707.1"/>
    <property type="molecule type" value="Genomic_DNA"/>
</dbReference>
<dbReference type="EMBL" id="CAADRA010007409">
    <property type="protein sequence ID" value="VFU00909.1"/>
    <property type="molecule type" value="Genomic_DNA"/>
</dbReference>
<feature type="region of interest" description="Disordered" evidence="1">
    <location>
        <begin position="325"/>
        <end position="365"/>
    </location>
</feature>
<reference evidence="3" key="2">
    <citation type="submission" date="2019-06" db="EMBL/GenBank/DDBJ databases">
        <title>Genomics analysis of Aphanomyces spp. identifies a new class of oomycete effector associated with host adaptation.</title>
        <authorList>
            <person name="Gaulin E."/>
        </authorList>
    </citation>
    <scope>NUCLEOTIDE SEQUENCE</scope>
    <source>
        <strain evidence="3">CBS 578.67</strain>
    </source>
</reference>
<dbReference type="PROSITE" id="PS50006">
    <property type="entry name" value="FHA_DOMAIN"/>
    <property type="match status" value="1"/>
</dbReference>
<dbReference type="Pfam" id="PF00498">
    <property type="entry name" value="FHA"/>
    <property type="match status" value="1"/>
</dbReference>
<proteinExistence type="predicted"/>
<dbReference type="SMART" id="SM00240">
    <property type="entry name" value="FHA"/>
    <property type="match status" value="1"/>
</dbReference>
<dbReference type="GO" id="GO:2000042">
    <property type="term" value="P:negative regulation of double-strand break repair via homologous recombination"/>
    <property type="evidence" value="ECO:0007669"/>
    <property type="project" value="TreeGrafter"/>
</dbReference>
<dbReference type="InterPro" id="IPR012340">
    <property type="entry name" value="NA-bd_OB-fold"/>
</dbReference>
<dbReference type="GO" id="GO:0033045">
    <property type="term" value="P:regulation of sister chromatid segregation"/>
    <property type="evidence" value="ECO:0007669"/>
    <property type="project" value="TreeGrafter"/>
</dbReference>
<dbReference type="GO" id="GO:0016607">
    <property type="term" value="C:nuclear speck"/>
    <property type="evidence" value="ECO:0007669"/>
    <property type="project" value="TreeGrafter"/>
</dbReference>
<dbReference type="SUPFAM" id="SSF49879">
    <property type="entry name" value="SMAD/FHA domain"/>
    <property type="match status" value="1"/>
</dbReference>
<dbReference type="PANTHER" id="PTHR33962:SF1">
    <property type="entry name" value="RECQ-MEDIATED GENOME INSTABILITY PROTEIN 2"/>
    <property type="match status" value="1"/>
</dbReference>
<dbReference type="GO" id="GO:0005829">
    <property type="term" value="C:cytosol"/>
    <property type="evidence" value="ECO:0007669"/>
    <property type="project" value="TreeGrafter"/>
</dbReference>
<organism evidence="4 5">
    <name type="scientific">Aphanomyces stellatus</name>
    <dbReference type="NCBI Taxonomy" id="120398"/>
    <lineage>
        <taxon>Eukaryota</taxon>
        <taxon>Sar</taxon>
        <taxon>Stramenopiles</taxon>
        <taxon>Oomycota</taxon>
        <taxon>Saprolegniomycetes</taxon>
        <taxon>Saprolegniales</taxon>
        <taxon>Verrucalvaceae</taxon>
        <taxon>Aphanomyces</taxon>
    </lineage>
</organism>
<sequence length="764" mass="86389">MPSTTTGGADVPPTSHIAACRRIFDNVSKDLQFRLLRRKVVAELQERCRHRRRHPRGHLLTRRRCWSSLQAHERLRLVVAELNHRPNMWPPPTHIFHSVRKSMHGTFVWRRLAAQYVHCRLKSLRIAETIRRCQDDINNVDAATACHHATHDQFHSLGTATFTCVKCSGRIEASKRVYLHVQALDSTMFEYPIETLRPKLLAILDRLHIAYEDERSMGCQLRYEVVVGAAILIQRLVIVFLLRVRAVNQVTRVKASAQLSHLRRRRRATAKAILVVQHRCRRRRMKANTPTPGLCDDPASPLFLDNHEFLDDEGKDMPRVLASRTGSMNLTPSTPRSSPSAQNTSPSMASSKSIRQLPSQSSPTRSMVVVVPPGVNSIGLVTVATLPSICRAPSPMVYRCYAPRCGGRRFLNKKWFKLHMDKHATAKKRLEDEAAFLERMRMHAEPLPLLLPPPSRLTPPPPMALQKARAERPKDTTHLPSLPHSKPTAKTMVMQLVRLDELRNEPRVVCVYIDSSITLGRSASHADIAVDSSAYPGIVSKQHVRLAAESATSVAIEDLQSRNGTFVNGDRLRGIARRVGLYLCVSSQTERPWSYEKAIGASNHPDAMNDPDSIFRIHRAANRPMNQVSATRKLFVRQLLSSRSLQESRSKYLYRGVELIRAWIQGIVVQVQRPRFAIDDGTGVVWIDMQSLVKSNPSLDVRVGEYVMIIGPVMGTNNHTPEWVQAHQVISLSGKSIQRESLWFLEVVEYWQSVVAIPTPIEIE</sequence>
<gene>
    <name evidence="4" type="primary">Aste57867_24269</name>
    <name evidence="3" type="ORF">As57867_024194</name>
    <name evidence="4" type="ORF">ASTE57867_24269</name>
</gene>
<dbReference type="GO" id="GO:0006281">
    <property type="term" value="P:DNA repair"/>
    <property type="evidence" value="ECO:0007669"/>
    <property type="project" value="TreeGrafter"/>
</dbReference>
<dbReference type="PANTHER" id="PTHR33962">
    <property type="entry name" value="RECQ-MEDIATED GENOME INSTABILITY PROTEIN 2 RMI2"/>
    <property type="match status" value="1"/>
</dbReference>
<keyword evidence="5" id="KW-1185">Reference proteome</keyword>
<dbReference type="GO" id="GO:0043007">
    <property type="term" value="P:maintenance of rDNA"/>
    <property type="evidence" value="ECO:0007669"/>
    <property type="project" value="TreeGrafter"/>
</dbReference>
<protein>
    <submittedName>
        <fullName evidence="4">Aste57867_24269 protein</fullName>
    </submittedName>
</protein>
<dbReference type="Pfam" id="PF16100">
    <property type="entry name" value="RMI2"/>
    <property type="match status" value="1"/>
</dbReference>
<name>A0A485LPX0_9STRA</name>
<accession>A0A485LPX0</accession>